<dbReference type="PANTHER" id="PTHR10039:SF14">
    <property type="entry name" value="NACHT DOMAIN-CONTAINING PROTEIN"/>
    <property type="match status" value="1"/>
</dbReference>
<dbReference type="SUPFAM" id="SSF52540">
    <property type="entry name" value="P-loop containing nucleoside triphosphate hydrolases"/>
    <property type="match status" value="1"/>
</dbReference>
<protein>
    <recommendedName>
        <fullName evidence="2">Nephrocystin 3-like N-terminal domain-containing protein</fullName>
    </recommendedName>
</protein>
<accession>A0A7R8A1Z1</accession>
<dbReference type="GeneID" id="64964555"/>
<dbReference type="OrthoDB" id="674604at2759"/>
<dbReference type="EMBL" id="AP024431">
    <property type="protein sequence ID" value="BCS03234.1"/>
    <property type="molecule type" value="Genomic_DNA"/>
</dbReference>
<reference evidence="3" key="1">
    <citation type="submission" date="2021-01" db="EMBL/GenBank/DDBJ databases">
        <authorList>
            <consortium name="Aspergillus luchuensis mut. kawachii IFO 4304 genome sequencing consortium"/>
            <person name="Kazuki M."/>
            <person name="Futagami T."/>
        </authorList>
    </citation>
    <scope>NUCLEOTIDE SEQUENCE</scope>
    <source>
        <strain evidence="3">IFO 4308</strain>
    </source>
</reference>
<dbReference type="AlphaFoldDB" id="A0A7R8A1Z1"/>
<dbReference type="Gene3D" id="3.40.50.300">
    <property type="entry name" value="P-loop containing nucleotide triphosphate hydrolases"/>
    <property type="match status" value="1"/>
</dbReference>
<dbReference type="RefSeq" id="XP_041546996.1">
    <property type="nucleotide sequence ID" value="XM_041682657.1"/>
</dbReference>
<sequence>MHLLRGRHLLAWRLQNCLIISARTLGVLTISLKHLVPFGTMGGEAIIGPALSGQFYAGTGKQYNFGSVSGEKVYMGTGGVQIFSTLHFARSACFNSREREHDSFCLEGTRVDLLKDIAEWIDADHNEGIFWLSGMVGTGKTTIARTVARNYDQQSRLAASFFFTDANGDANSADSFASTVACQLANFDTSMKNAIQDVLERCPLLPYQGLSEQWTRLVKEPLMAFIQKHDKNTILIVVDGLDLCPDKNDQRLILRLLSGITRACENKVLVFLASRPESAIRSQLSDIQHRKLKIQDIGERVVNSDIRIFLDHEIGKLVAPFEEEVAWDGGIVATLVYLAQGLFLWAATACQYVRGAKNHQIIRQRLRDIELKSREKGSPTERLYQIYTSVLDGSVNEAWTEKEKATYWNSISRVLWTHERTLGLLPRSASGKLIRVDTDSMLEDLHSIVTVPEDGDTPIKFLHTSFAKYLGEGELGHPDLQLTLEQSHSMLADACLDLLIEACGQDGSNLRNLVQHRGEPKTQNIPQELEYACTRWVEHLYFGVELMSRKTKAFVFLETHGKSWIQLLALSNRLETVTTMRILLLQRVEDNPEEDKRFIQELLSTESISEITAQCQRQG</sequence>
<dbReference type="InterPro" id="IPR056884">
    <property type="entry name" value="NPHP3-like_N"/>
</dbReference>
<feature type="domain" description="Nephrocystin 3-like N-terminal" evidence="2">
    <location>
        <begin position="116"/>
        <end position="275"/>
    </location>
</feature>
<dbReference type="Proteomes" id="UP000661280">
    <property type="component" value="Chromosome 7"/>
</dbReference>
<evidence type="ECO:0000313" key="3">
    <source>
        <dbReference type="EMBL" id="BCS03234.1"/>
    </source>
</evidence>
<dbReference type="PANTHER" id="PTHR10039">
    <property type="entry name" value="AMELOGENIN"/>
    <property type="match status" value="1"/>
</dbReference>
<keyword evidence="4" id="KW-1185">Reference proteome</keyword>
<organism evidence="3 4">
    <name type="scientific">Aspergillus kawachii</name>
    <name type="common">White koji mold</name>
    <name type="synonym">Aspergillus awamori var. kawachi</name>
    <dbReference type="NCBI Taxonomy" id="1069201"/>
    <lineage>
        <taxon>Eukaryota</taxon>
        <taxon>Fungi</taxon>
        <taxon>Dikarya</taxon>
        <taxon>Ascomycota</taxon>
        <taxon>Pezizomycotina</taxon>
        <taxon>Eurotiomycetes</taxon>
        <taxon>Eurotiomycetidae</taxon>
        <taxon>Eurotiales</taxon>
        <taxon>Aspergillaceae</taxon>
        <taxon>Aspergillus</taxon>
        <taxon>Aspergillus subgen. Circumdati</taxon>
    </lineage>
</organism>
<evidence type="ECO:0000256" key="1">
    <source>
        <dbReference type="ARBA" id="ARBA00022737"/>
    </source>
</evidence>
<keyword evidence="1" id="KW-0677">Repeat</keyword>
<evidence type="ECO:0000313" key="4">
    <source>
        <dbReference type="Proteomes" id="UP000661280"/>
    </source>
</evidence>
<dbReference type="InterPro" id="IPR027417">
    <property type="entry name" value="P-loop_NTPase"/>
</dbReference>
<dbReference type="Pfam" id="PF24883">
    <property type="entry name" value="NPHP3_N"/>
    <property type="match status" value="1"/>
</dbReference>
<proteinExistence type="predicted"/>
<evidence type="ECO:0000259" key="2">
    <source>
        <dbReference type="Pfam" id="PF24883"/>
    </source>
</evidence>
<gene>
    <name evidence="3" type="ORF">AKAW2_70112A</name>
</gene>
<dbReference type="KEGG" id="aluc:AKAW2_70112A"/>
<reference evidence="3" key="2">
    <citation type="submission" date="2021-02" db="EMBL/GenBank/DDBJ databases">
        <title>Aspergillus luchuensis mut. kawachii IFO 4304 genome sequence.</title>
        <authorList>
            <person name="Mori K."/>
            <person name="Kadooka C."/>
            <person name="Goto M."/>
            <person name="Futagami T."/>
        </authorList>
    </citation>
    <scope>NUCLEOTIDE SEQUENCE</scope>
    <source>
        <strain evidence="3">IFO 4308</strain>
    </source>
</reference>
<name>A0A7R8A1Z1_ASPKA</name>